<proteinExistence type="predicted"/>
<comment type="caution">
    <text evidence="1">The sequence shown here is derived from an EMBL/GenBank/DDBJ whole genome shotgun (WGS) entry which is preliminary data.</text>
</comment>
<dbReference type="EMBL" id="JAPDPJ010000084">
    <property type="protein sequence ID" value="MCW3789151.1"/>
    <property type="molecule type" value="Genomic_DNA"/>
</dbReference>
<accession>A0AAE3SH95</accession>
<evidence type="ECO:0000313" key="2">
    <source>
        <dbReference type="Proteomes" id="UP001209229"/>
    </source>
</evidence>
<dbReference type="Proteomes" id="UP001209229">
    <property type="component" value="Unassembled WGS sequence"/>
</dbReference>
<dbReference type="AlphaFoldDB" id="A0AAE3SH95"/>
<reference evidence="1" key="1">
    <citation type="submission" date="2022-10" db="EMBL/GenBank/DDBJ databases">
        <authorList>
            <person name="Yu W.X."/>
        </authorList>
    </citation>
    <scope>NUCLEOTIDE SEQUENCE</scope>
    <source>
        <strain evidence="1">AAT</strain>
    </source>
</reference>
<organism evidence="1 2">
    <name type="scientific">Plebeiibacterium sediminum</name>
    <dbReference type="NCBI Taxonomy" id="2992112"/>
    <lineage>
        <taxon>Bacteria</taxon>
        <taxon>Pseudomonadati</taxon>
        <taxon>Bacteroidota</taxon>
        <taxon>Bacteroidia</taxon>
        <taxon>Marinilabiliales</taxon>
        <taxon>Marinilabiliaceae</taxon>
        <taxon>Plebeiibacterium</taxon>
    </lineage>
</organism>
<name>A0AAE3SH95_9BACT</name>
<protein>
    <submittedName>
        <fullName evidence="1">Uncharacterized protein</fullName>
    </submittedName>
</protein>
<gene>
    <name evidence="1" type="ORF">OM075_21980</name>
</gene>
<sequence>MKSCDSKVMFTGTRSALIRNRFPMKYVLVRWPVQLARAGVGGRRRMWVILDCAKGRIRQGCGMKDELN</sequence>
<keyword evidence="2" id="KW-1185">Reference proteome</keyword>
<evidence type="ECO:0000313" key="1">
    <source>
        <dbReference type="EMBL" id="MCW3789151.1"/>
    </source>
</evidence>
<dbReference type="RefSeq" id="WP_301192708.1">
    <property type="nucleotide sequence ID" value="NZ_JAPDPJ010000084.1"/>
</dbReference>